<evidence type="ECO:0000313" key="2">
    <source>
        <dbReference type="Proteomes" id="UP000190961"/>
    </source>
</evidence>
<evidence type="ECO:0000313" key="1">
    <source>
        <dbReference type="EMBL" id="SKC54890.1"/>
    </source>
</evidence>
<sequence length="62" mass="6993">MVTILHTLESETIDFDTFGQFALEEYEALHAENKPEAAFEMKAVSSIASAKEWLQKSIARCD</sequence>
<dbReference type="RefSeq" id="WP_079686019.1">
    <property type="nucleotide sequence ID" value="NZ_FUZU01000001.1"/>
</dbReference>
<dbReference type="EMBL" id="FUZU01000001">
    <property type="protein sequence ID" value="SKC54890.1"/>
    <property type="molecule type" value="Genomic_DNA"/>
</dbReference>
<protein>
    <submittedName>
        <fullName evidence="1">Uncharacterized protein</fullName>
    </submittedName>
</protein>
<gene>
    <name evidence="1" type="ORF">SAMN05660236_1485</name>
</gene>
<name>A0A1T5JU54_9BACT</name>
<dbReference type="Proteomes" id="UP000190961">
    <property type="component" value="Unassembled WGS sequence"/>
</dbReference>
<accession>A0A1T5JU54</accession>
<dbReference type="STRING" id="688867.SAMN05660236_1485"/>
<proteinExistence type="predicted"/>
<dbReference type="AlphaFoldDB" id="A0A1T5JU54"/>
<reference evidence="1 2" key="1">
    <citation type="submission" date="2017-02" db="EMBL/GenBank/DDBJ databases">
        <authorList>
            <person name="Peterson S.W."/>
        </authorList>
    </citation>
    <scope>NUCLEOTIDE SEQUENCE [LARGE SCALE GENOMIC DNA]</scope>
    <source>
        <strain evidence="1 2">DSM 25262</strain>
    </source>
</reference>
<keyword evidence="2" id="KW-1185">Reference proteome</keyword>
<organism evidence="1 2">
    <name type="scientific">Ohtaekwangia koreensis</name>
    <dbReference type="NCBI Taxonomy" id="688867"/>
    <lineage>
        <taxon>Bacteria</taxon>
        <taxon>Pseudomonadati</taxon>
        <taxon>Bacteroidota</taxon>
        <taxon>Cytophagia</taxon>
        <taxon>Cytophagales</taxon>
        <taxon>Fulvivirgaceae</taxon>
        <taxon>Ohtaekwangia</taxon>
    </lineage>
</organism>